<proteinExistence type="predicted"/>
<keyword evidence="1" id="KW-0472">Membrane</keyword>
<protein>
    <submittedName>
        <fullName evidence="2">Uncharacterized protein</fullName>
    </submittedName>
</protein>
<reference evidence="2 3" key="1">
    <citation type="submission" date="2016-10" db="EMBL/GenBank/DDBJ databases">
        <title>Draft genome sequence of Coniochaeta ligniaria NRRL30616, a lignocellulolytic fungus for bioabatement of inhibitors in plant biomass hydrolysates.</title>
        <authorList>
            <consortium name="DOE Joint Genome Institute"/>
            <person name="Jimenez D.J."/>
            <person name="Hector R.E."/>
            <person name="Riley R."/>
            <person name="Sun H."/>
            <person name="Grigoriev I.V."/>
            <person name="Van Elsas J.D."/>
            <person name="Nichols N.N."/>
        </authorList>
    </citation>
    <scope>NUCLEOTIDE SEQUENCE [LARGE SCALE GENOMIC DNA]</scope>
    <source>
        <strain evidence="2 3">NRRL 30616</strain>
    </source>
</reference>
<evidence type="ECO:0000313" key="2">
    <source>
        <dbReference type="EMBL" id="OIW32652.1"/>
    </source>
</evidence>
<keyword evidence="3" id="KW-1185">Reference proteome</keyword>
<sequence length="95" mass="10592">MPDPNIVALPAWKASQGVSVEVVRKRILGSVRLRHHQTIATVYIAMTMCSFLAAGPTIAIVFVSVPLRRPTHRSPPPKSAKCLFFSATLRFRYCR</sequence>
<dbReference type="InParanoid" id="A0A1J7JTF9"/>
<dbReference type="EMBL" id="KV875095">
    <property type="protein sequence ID" value="OIW32652.1"/>
    <property type="molecule type" value="Genomic_DNA"/>
</dbReference>
<feature type="transmembrane region" description="Helical" evidence="1">
    <location>
        <begin position="42"/>
        <end position="65"/>
    </location>
</feature>
<dbReference type="Proteomes" id="UP000182658">
    <property type="component" value="Unassembled WGS sequence"/>
</dbReference>
<keyword evidence="1" id="KW-0812">Transmembrane</keyword>
<organism evidence="2 3">
    <name type="scientific">Coniochaeta ligniaria NRRL 30616</name>
    <dbReference type="NCBI Taxonomy" id="1408157"/>
    <lineage>
        <taxon>Eukaryota</taxon>
        <taxon>Fungi</taxon>
        <taxon>Dikarya</taxon>
        <taxon>Ascomycota</taxon>
        <taxon>Pezizomycotina</taxon>
        <taxon>Sordariomycetes</taxon>
        <taxon>Sordariomycetidae</taxon>
        <taxon>Coniochaetales</taxon>
        <taxon>Coniochaetaceae</taxon>
        <taxon>Coniochaeta</taxon>
    </lineage>
</organism>
<evidence type="ECO:0000313" key="3">
    <source>
        <dbReference type="Proteomes" id="UP000182658"/>
    </source>
</evidence>
<keyword evidence="1" id="KW-1133">Transmembrane helix</keyword>
<gene>
    <name evidence="2" type="ORF">CONLIGDRAFT_679038</name>
</gene>
<accession>A0A1J7JTF9</accession>
<evidence type="ECO:0000256" key="1">
    <source>
        <dbReference type="SAM" id="Phobius"/>
    </source>
</evidence>
<name>A0A1J7JTF9_9PEZI</name>
<dbReference type="AlphaFoldDB" id="A0A1J7JTF9"/>